<dbReference type="EMBL" id="JAROCG010000002">
    <property type="protein sequence ID" value="MDN4612334.1"/>
    <property type="molecule type" value="Genomic_DNA"/>
</dbReference>
<sequence>MAAGMVVAVGGLGVASAYGVNPFQGSRDDQSQPALLTSVKDISEYHAVEGTFQQVLQIEDDVPWVPEILAGRQTTFVAVGTVGAYVDLAGLAEDDLVLSPDGKSVKVRLPEPQLDKPNLDQELTYVLDEDRGALDRISDAVELPEQSQYYRDAEAKIAAAAEESGLIDRATENTEAMLTGMFGSLRIAVTFLD</sequence>
<keyword evidence="2" id="KW-1185">Reference proteome</keyword>
<gene>
    <name evidence="1" type="ORF">P5G52_15810</name>
</gene>
<reference evidence="1" key="1">
    <citation type="submission" date="2023-06" db="EMBL/GenBank/DDBJ databases">
        <title>MT1 and MT2 Draft Genomes of Novel Species.</title>
        <authorList>
            <person name="Venkateswaran K."/>
        </authorList>
    </citation>
    <scope>NUCLEOTIDE SEQUENCE</scope>
    <source>
        <strain evidence="1">IIF3SC-B10</strain>
    </source>
</reference>
<name>A0ABT8K4N2_9MICC</name>
<dbReference type="Proteomes" id="UP001174209">
    <property type="component" value="Unassembled WGS sequence"/>
</dbReference>
<organism evidence="1 2">
    <name type="scientific">Arthrobacter burdickii</name>
    <dbReference type="NCBI Taxonomy" id="3035920"/>
    <lineage>
        <taxon>Bacteria</taxon>
        <taxon>Bacillati</taxon>
        <taxon>Actinomycetota</taxon>
        <taxon>Actinomycetes</taxon>
        <taxon>Micrococcales</taxon>
        <taxon>Micrococcaceae</taxon>
        <taxon>Arthrobacter</taxon>
    </lineage>
</organism>
<protein>
    <submittedName>
        <fullName evidence="1">DUF4230 domain-containing protein</fullName>
    </submittedName>
</protein>
<dbReference type="Pfam" id="PF14014">
    <property type="entry name" value="DUF4230"/>
    <property type="match status" value="1"/>
</dbReference>
<accession>A0ABT8K4N2</accession>
<dbReference type="InterPro" id="IPR025324">
    <property type="entry name" value="DUF4230"/>
</dbReference>
<evidence type="ECO:0000313" key="1">
    <source>
        <dbReference type="EMBL" id="MDN4612334.1"/>
    </source>
</evidence>
<proteinExistence type="predicted"/>
<comment type="caution">
    <text evidence="1">The sequence shown here is derived from an EMBL/GenBank/DDBJ whole genome shotgun (WGS) entry which is preliminary data.</text>
</comment>
<evidence type="ECO:0000313" key="2">
    <source>
        <dbReference type="Proteomes" id="UP001174209"/>
    </source>
</evidence>
<dbReference type="RefSeq" id="WP_301229280.1">
    <property type="nucleotide sequence ID" value="NZ_JAROCG010000002.1"/>
</dbReference>